<dbReference type="CDD" id="cd04081">
    <property type="entry name" value="CBM35_galactosidase-like"/>
    <property type="match status" value="2"/>
</dbReference>
<dbReference type="Pfam" id="PF17801">
    <property type="entry name" value="Melibiase_C"/>
    <property type="match status" value="1"/>
</dbReference>
<dbReference type="InterPro" id="IPR008979">
    <property type="entry name" value="Galactose-bd-like_sf"/>
</dbReference>
<reference evidence="8 9" key="1">
    <citation type="submission" date="2016-05" db="EMBL/GenBank/DDBJ databases">
        <title>Paenibacillus sp. 1ZS3-15 nov., isolated from the rhizosphere soil.</title>
        <authorList>
            <person name="Zhang X.X."/>
            <person name="Zhang J."/>
        </authorList>
    </citation>
    <scope>NUCLEOTIDE SEQUENCE [LARGE SCALE GENOMIC DNA]</scope>
    <source>
        <strain evidence="8 9">1ZS3-15</strain>
    </source>
</reference>
<organism evidence="8 9">
    <name type="scientific">Paenibacillus oryzisoli</name>
    <dbReference type="NCBI Taxonomy" id="1850517"/>
    <lineage>
        <taxon>Bacteria</taxon>
        <taxon>Bacillati</taxon>
        <taxon>Bacillota</taxon>
        <taxon>Bacilli</taxon>
        <taxon>Bacillales</taxon>
        <taxon>Paenibacillaceae</taxon>
        <taxon>Paenibacillus</taxon>
    </lineage>
</organism>
<dbReference type="InterPro" id="IPR002241">
    <property type="entry name" value="Glyco_hydro_27"/>
</dbReference>
<feature type="signal peptide" evidence="6">
    <location>
        <begin position="1"/>
        <end position="23"/>
    </location>
</feature>
<evidence type="ECO:0000256" key="5">
    <source>
        <dbReference type="SAM" id="MobiDB-lite"/>
    </source>
</evidence>
<dbReference type="PANTHER" id="PTHR11452">
    <property type="entry name" value="ALPHA-GALACTOSIDASE/ALPHA-N-ACETYLGALACTOSAMINIDASE"/>
    <property type="match status" value="1"/>
</dbReference>
<evidence type="ECO:0000256" key="4">
    <source>
        <dbReference type="ARBA" id="ARBA00023295"/>
    </source>
</evidence>
<feature type="domain" description="CBM6" evidence="7">
    <location>
        <begin position="178"/>
        <end position="300"/>
    </location>
</feature>
<comment type="similarity">
    <text evidence="1">Belongs to the glycosyl hydrolase 27 family.</text>
</comment>
<evidence type="ECO:0000313" key="8">
    <source>
        <dbReference type="EMBL" id="OAS16068.1"/>
    </source>
</evidence>
<feature type="chain" id="PRO_5039531430" description="CBM6 domain-containing protein" evidence="6">
    <location>
        <begin position="24"/>
        <end position="1250"/>
    </location>
</feature>
<dbReference type="NCBIfam" id="NF047446">
    <property type="entry name" value="barrel_OmpL47"/>
    <property type="match status" value="1"/>
</dbReference>
<dbReference type="InterPro" id="IPR041233">
    <property type="entry name" value="Melibiase_C"/>
</dbReference>
<dbReference type="Gene3D" id="2.60.120.260">
    <property type="entry name" value="Galactose-binding domain-like"/>
    <property type="match status" value="2"/>
</dbReference>
<dbReference type="Gene3D" id="2.60.40.1180">
    <property type="entry name" value="Golgi alpha-mannosidase II"/>
    <property type="match status" value="1"/>
</dbReference>
<feature type="region of interest" description="Disordered" evidence="5">
    <location>
        <begin position="300"/>
        <end position="321"/>
    </location>
</feature>
<keyword evidence="9" id="KW-1185">Reference proteome</keyword>
<dbReference type="Pfam" id="PF03422">
    <property type="entry name" value="CBM_6"/>
    <property type="match status" value="2"/>
</dbReference>
<proteinExistence type="inferred from homology"/>
<dbReference type="GO" id="GO:0004553">
    <property type="term" value="F:hydrolase activity, hydrolyzing O-glycosyl compounds"/>
    <property type="evidence" value="ECO:0007669"/>
    <property type="project" value="InterPro"/>
</dbReference>
<gene>
    <name evidence="8" type="ORF">A8708_05685</name>
</gene>
<evidence type="ECO:0000256" key="6">
    <source>
        <dbReference type="SAM" id="SignalP"/>
    </source>
</evidence>
<dbReference type="Proteomes" id="UP000078454">
    <property type="component" value="Unassembled WGS sequence"/>
</dbReference>
<evidence type="ECO:0000256" key="2">
    <source>
        <dbReference type="ARBA" id="ARBA00022729"/>
    </source>
</evidence>
<name>A0A198A503_9BACL</name>
<dbReference type="InterPro" id="IPR017853">
    <property type="entry name" value="GH"/>
</dbReference>
<evidence type="ECO:0000256" key="3">
    <source>
        <dbReference type="ARBA" id="ARBA00022801"/>
    </source>
</evidence>
<dbReference type="InterPro" id="IPR013785">
    <property type="entry name" value="Aldolase_TIM"/>
</dbReference>
<protein>
    <recommendedName>
        <fullName evidence="7">CBM6 domain-containing protein</fullName>
    </recommendedName>
</protein>
<dbReference type="InterPro" id="IPR013780">
    <property type="entry name" value="Glyco_hydro_b"/>
</dbReference>
<dbReference type="GO" id="GO:0005975">
    <property type="term" value="P:carbohydrate metabolic process"/>
    <property type="evidence" value="ECO:0007669"/>
    <property type="project" value="InterPro"/>
</dbReference>
<keyword evidence="4" id="KW-0326">Glycosidase</keyword>
<dbReference type="Gene3D" id="3.20.20.70">
    <property type="entry name" value="Aldolase class I"/>
    <property type="match status" value="1"/>
</dbReference>
<dbReference type="EMBL" id="LYPB01000077">
    <property type="protein sequence ID" value="OAS16068.1"/>
    <property type="molecule type" value="Genomic_DNA"/>
</dbReference>
<dbReference type="SMART" id="SM00606">
    <property type="entry name" value="CBD_IV"/>
    <property type="match status" value="1"/>
</dbReference>
<dbReference type="SUPFAM" id="SSF51011">
    <property type="entry name" value="Glycosyl hydrolase domain"/>
    <property type="match status" value="1"/>
</dbReference>
<feature type="domain" description="CBM6" evidence="7">
    <location>
        <begin position="35"/>
        <end position="157"/>
    </location>
</feature>
<dbReference type="OrthoDB" id="1031955at2"/>
<dbReference type="InterPro" id="IPR058094">
    <property type="entry name" value="Ig-like_OmpL47-like"/>
</dbReference>
<comment type="caution">
    <text evidence="8">The sequence shown here is derived from an EMBL/GenBank/DDBJ whole genome shotgun (WGS) entry which is preliminary data.</text>
</comment>
<dbReference type="RefSeq" id="WP_068667682.1">
    <property type="nucleotide sequence ID" value="NZ_LYPB01000077.1"/>
</dbReference>
<sequence>MRDRMAKWLVVFMLLLVALPANAGMGVQSAYAEGQSYEAEAQGNVVSGNASIAECTVCSGGKKVGGLYQGSSLQFNDITLNEAGSYKVSVSYISGDPRSVNIRVNGGSAENFDFPKTADWSTVGTFDVTLQLNAGTNTIVFDDGNWYSPDIDKIVIASKVIQNPGGGDGGGTEPPLAHNYEAESAVNILTGKASVSNCGKCSGGQKVGNLYEGSSLQFNQIQVNASGIYAVKLYYISGDPRSVQVSANGGTSELYDLPKTADWNTIGTYDVDLYLTAGNNTIQFADGNGYSPDLDKIEVSPKVEPNPGDDENVDSNLGDAGESKQYGTITVTHYTYGATFSNGDTTITYHTDSGMADYAWKGAKIVKGVYGSLQVGELVTSKSYPQHLLSDAAIVPVHDGFGVGLRFTVSNESPGKPTLHQVYTLYEGKSFFLTQLKAVNSSSMTTNMIAPIVVNNTGGVDIGSYEDNRALFVPFDNDNWIRYKAQSINTSNTGYEVTAIYNNANRNGLVIGSATHDTWKTGITWNGSNHKLNNLAVYGGASSNITHDTEPHGSISGTEVTSPTMFVGYFADYRDGLEEYGRANAVFTPPLSFQGSVAQEVPIGWNSWGAYGSDLTYQDVIDTSNYFKEHLQNKSFNNKGSLYINLDSYWDNLTDTQLHNTVTTINQNGQQAGIYWGPFVYWGTNMSQIVEGTNNQYTYGDIVLRDNTGQILPTLDGAYALDPTHPGTKARMDYFLGKFKGLGFTYIKLDFLTHGSLEGKHADPTVTTGIQAYNQGMAYVNHVINGSMFISESIAPLFPSQYAHSRRISCDVYGKISETEYELNSLTYGWWQNGTIYPYTDPDHMSLSRASSMDEARSRVNSAVISGTVFLNSDDVHNETAQAYMNELLTNEAVNQVALLGKAFQAVEGNTGANASDTFVLNHNGTYYVAVFNYSGSSSSTKSIDLTRAGLNGVSTYLRTDLWTGSEDKVSGMLNVTLKPAESKLFKLQLDTVPPKTNIILDGLSGSGTFTKSDIKMTFNAADQPRGTGILLTEYQLNGGNWVTVNGPVTLSTEGVYTIHYRSRDRYGNVEAAKQVTAGIDRTAPAVQVYGPLTMWQTDPLNLSVQITDALSGVSNSSIQLDKKNTGNPIQVAPAALAVGNHLIEIVGTDLAGNVTASTYTLQVQIDTKHFMDLINIGVANGSITISDKGKELLAKVEAIVRSHNKEATVLQLKALRIFVQVVTVGKKITKEFSDILIADIDYFIQQASK</sequence>
<dbReference type="AlphaFoldDB" id="A0A198A503"/>
<accession>A0A198A503</accession>
<evidence type="ECO:0000256" key="1">
    <source>
        <dbReference type="ARBA" id="ARBA00009743"/>
    </source>
</evidence>
<keyword evidence="2 6" id="KW-0732">Signal</keyword>
<dbReference type="PROSITE" id="PS51175">
    <property type="entry name" value="CBM6"/>
    <property type="match status" value="2"/>
</dbReference>
<keyword evidence="3" id="KW-0378">Hydrolase</keyword>
<dbReference type="GO" id="GO:0030246">
    <property type="term" value="F:carbohydrate binding"/>
    <property type="evidence" value="ECO:0007669"/>
    <property type="project" value="InterPro"/>
</dbReference>
<dbReference type="SUPFAM" id="SSF49785">
    <property type="entry name" value="Galactose-binding domain-like"/>
    <property type="match status" value="2"/>
</dbReference>
<dbReference type="SUPFAM" id="SSF51445">
    <property type="entry name" value="(Trans)glycosidases"/>
    <property type="match status" value="1"/>
</dbReference>
<dbReference type="STRING" id="1850517.A8708_05685"/>
<dbReference type="InterPro" id="IPR006584">
    <property type="entry name" value="Cellulose-bd_IV"/>
</dbReference>
<dbReference type="PANTHER" id="PTHR11452:SF75">
    <property type="entry name" value="ALPHA-GALACTOSIDASE MEL1"/>
    <property type="match status" value="1"/>
</dbReference>
<dbReference type="InterPro" id="IPR005084">
    <property type="entry name" value="CBM6"/>
</dbReference>
<evidence type="ECO:0000259" key="7">
    <source>
        <dbReference type="PROSITE" id="PS51175"/>
    </source>
</evidence>
<evidence type="ECO:0000313" key="9">
    <source>
        <dbReference type="Proteomes" id="UP000078454"/>
    </source>
</evidence>